<gene>
    <name evidence="2" type="ORF">DPMN_097441</name>
</gene>
<dbReference type="InterPro" id="IPR024810">
    <property type="entry name" value="MAB21L/cGLR"/>
</dbReference>
<accession>A0A9D4LBS6</accession>
<feature type="domain" description="Mab-21-like HhH/H2TH-like" evidence="1">
    <location>
        <begin position="304"/>
        <end position="376"/>
    </location>
</feature>
<evidence type="ECO:0000313" key="3">
    <source>
        <dbReference type="Proteomes" id="UP000828390"/>
    </source>
</evidence>
<dbReference type="Proteomes" id="UP000828390">
    <property type="component" value="Unassembled WGS sequence"/>
</dbReference>
<dbReference type="OrthoDB" id="6148658at2759"/>
<dbReference type="Gene3D" id="1.10.1410.40">
    <property type="match status" value="1"/>
</dbReference>
<protein>
    <recommendedName>
        <fullName evidence="1">Mab-21-like HhH/H2TH-like domain-containing protein</fullName>
    </recommendedName>
</protein>
<comment type="caution">
    <text evidence="2">The sequence shown here is derived from an EMBL/GenBank/DDBJ whole genome shotgun (WGS) entry which is preliminary data.</text>
</comment>
<organism evidence="2 3">
    <name type="scientific">Dreissena polymorpha</name>
    <name type="common">Zebra mussel</name>
    <name type="synonym">Mytilus polymorpha</name>
    <dbReference type="NCBI Taxonomy" id="45954"/>
    <lineage>
        <taxon>Eukaryota</taxon>
        <taxon>Metazoa</taxon>
        <taxon>Spiralia</taxon>
        <taxon>Lophotrochozoa</taxon>
        <taxon>Mollusca</taxon>
        <taxon>Bivalvia</taxon>
        <taxon>Autobranchia</taxon>
        <taxon>Heteroconchia</taxon>
        <taxon>Euheterodonta</taxon>
        <taxon>Imparidentia</taxon>
        <taxon>Neoheterodontei</taxon>
        <taxon>Myida</taxon>
        <taxon>Dreissenoidea</taxon>
        <taxon>Dreissenidae</taxon>
        <taxon>Dreissena</taxon>
    </lineage>
</organism>
<name>A0A9D4LBS6_DREPO</name>
<keyword evidence="3" id="KW-1185">Reference proteome</keyword>
<dbReference type="Pfam" id="PF20266">
    <property type="entry name" value="Mab-21_C"/>
    <property type="match status" value="1"/>
</dbReference>
<dbReference type="AlphaFoldDB" id="A0A9D4LBS6"/>
<reference evidence="2" key="2">
    <citation type="submission" date="2020-11" db="EMBL/GenBank/DDBJ databases">
        <authorList>
            <person name="McCartney M.A."/>
            <person name="Auch B."/>
            <person name="Kono T."/>
            <person name="Mallez S."/>
            <person name="Becker A."/>
            <person name="Gohl D.M."/>
            <person name="Silverstein K.A.T."/>
            <person name="Koren S."/>
            <person name="Bechman K.B."/>
            <person name="Herman A."/>
            <person name="Abrahante J.E."/>
            <person name="Garbe J."/>
        </authorList>
    </citation>
    <scope>NUCLEOTIDE SEQUENCE</scope>
    <source>
        <strain evidence="2">Duluth1</strain>
        <tissue evidence="2">Whole animal</tissue>
    </source>
</reference>
<dbReference type="InterPro" id="IPR046906">
    <property type="entry name" value="Mab-21_HhH/H2TH-like"/>
</dbReference>
<dbReference type="SMART" id="SM01265">
    <property type="entry name" value="Mab-21"/>
    <property type="match status" value="1"/>
</dbReference>
<reference evidence="2" key="1">
    <citation type="journal article" date="2019" name="bioRxiv">
        <title>The Genome of the Zebra Mussel, Dreissena polymorpha: A Resource for Invasive Species Research.</title>
        <authorList>
            <person name="McCartney M.A."/>
            <person name="Auch B."/>
            <person name="Kono T."/>
            <person name="Mallez S."/>
            <person name="Zhang Y."/>
            <person name="Obille A."/>
            <person name="Becker A."/>
            <person name="Abrahante J.E."/>
            <person name="Garbe J."/>
            <person name="Badalamenti J.P."/>
            <person name="Herman A."/>
            <person name="Mangelson H."/>
            <person name="Liachko I."/>
            <person name="Sullivan S."/>
            <person name="Sone E.D."/>
            <person name="Koren S."/>
            <person name="Silverstein K.A.T."/>
            <person name="Beckman K.B."/>
            <person name="Gohl D.M."/>
        </authorList>
    </citation>
    <scope>NUCLEOTIDE SEQUENCE</scope>
    <source>
        <strain evidence="2">Duluth1</strain>
        <tissue evidence="2">Whole animal</tissue>
    </source>
</reference>
<proteinExistence type="predicted"/>
<evidence type="ECO:0000313" key="2">
    <source>
        <dbReference type="EMBL" id="KAH3854884.1"/>
    </source>
</evidence>
<evidence type="ECO:0000259" key="1">
    <source>
        <dbReference type="Pfam" id="PF20266"/>
    </source>
</evidence>
<dbReference type="EMBL" id="JAIWYP010000003">
    <property type="protein sequence ID" value="KAH3854884.1"/>
    <property type="molecule type" value="Genomic_DNA"/>
</dbReference>
<sequence length="735" mass="84622">MEVDTIESLSIKLCTVLEDIGVTEELINFRRYVFTLRNVLCTHLNHVHGIGHIFGSQVEGSTTFGMHSDTDCVIYIDTLSAYTDLSDCQPSKVPFLAITTTMSCPQCYSLQHVMQLSDNTLFPAREGVIDCSTNAFTSFWDKFMLDEESRVLLLNNFFFKADWFQGFSSMMKEFEQHGPAHSWKDILDSVFAIHCPTIPKECQALFFRPNPGHWPKQVTLAKAKQCGVYFMYPGNIGHTFSFDAERKMFVMNVHYQRDIASRQWRMSTNKLELLLMCDLNIVQMKAYILTKMIRKQFLKPIVGDQLSTFHMKTALLFTVGNYPMEVWTNENLVQCIHFCLKTLRRFLQRRYCPHYSIASVNLFAGKLKVSEFSLLIQELTNILNSGLQCVYMLSADCLGERLKSFQATPTTTLMSKEYYYLLTLSRLVIMVMGKQGNFVAPALFRTTQEFATLMKQFAQNLKKAISQQKDYTFELEFAFQNISNTLATLEASAHISDKKPITDDIYEMYNTSVRSGQVSNYLKYASMLVCINDYDRAVTFLKDIESMITPDMVQFSMIQNGHFFERMMAGAHTSLTPNKMFQMFATNIMMDVIFTRHEINCAPSHLIYEMYGRFISVDDRSPHNLPNFMQFALIDAKPFLYYLKYLAHRDAEGKHAALDQLNNYFISLRGVPYVGQIETALNLMGHIMELENHASVAWEAYVSSVKLAPCNNAAYWHMCRLISEHVADNSQHERM</sequence>
<dbReference type="PANTHER" id="PTHR10656:SF69">
    <property type="entry name" value="MAB-21-LIKE HHH_H2TH-LIKE DOMAIN-CONTAINING PROTEIN"/>
    <property type="match status" value="1"/>
</dbReference>
<dbReference type="PANTHER" id="PTHR10656">
    <property type="entry name" value="CELL FATE DETERMINING PROTEIN MAB21-RELATED"/>
    <property type="match status" value="1"/>
</dbReference>